<sequence length="203" mass="21476">MSTPRLAIVIYSMYGHIAKLAEAVKSGAESAGGTAPIYQITETLSDEVLAKMHAPTKPNYPILASADLPQFDAYLFGIPTRYGNLPAQWKAFWDQTGSLWAKGALAGKYAGVFVSTGTQGGGQEATAMSTLSTLTHHGINFVPLGYSTTFAQLSNLNEIRGGSPWGSGTFAGPDGSRSPSALELELAALQGKLMWNTISKVNF</sequence>
<dbReference type="NCBIfam" id="TIGR01755">
    <property type="entry name" value="flav_wrbA"/>
    <property type="match status" value="1"/>
</dbReference>
<dbReference type="GO" id="GO:0003955">
    <property type="term" value="F:NAD(P)H dehydrogenase (quinone) activity"/>
    <property type="evidence" value="ECO:0007669"/>
    <property type="project" value="InterPro"/>
</dbReference>
<dbReference type="InterPro" id="IPR005025">
    <property type="entry name" value="FMN_Rdtase-like_dom"/>
</dbReference>
<comment type="similarity">
    <text evidence="1">Belongs to the WrbA family.</text>
</comment>
<dbReference type="PROSITE" id="PS50902">
    <property type="entry name" value="FLAVODOXIN_LIKE"/>
    <property type="match status" value="1"/>
</dbReference>
<dbReference type="Gene3D" id="3.40.50.360">
    <property type="match status" value="1"/>
</dbReference>
<evidence type="ECO:0000313" key="3">
    <source>
        <dbReference type="EMBL" id="KIP12670.1"/>
    </source>
</evidence>
<gene>
    <name evidence="3" type="ORF">PHLGIDRAFT_81089</name>
</gene>
<dbReference type="FunFam" id="3.40.50.360:FF:000001">
    <property type="entry name" value="NAD(P)H dehydrogenase (Quinone) FQR1-like"/>
    <property type="match status" value="1"/>
</dbReference>
<dbReference type="GO" id="GO:0010181">
    <property type="term" value="F:FMN binding"/>
    <property type="evidence" value="ECO:0007669"/>
    <property type="project" value="InterPro"/>
</dbReference>
<name>A0A0C3SFU0_PHLG1</name>
<accession>A0A0C3SFU0</accession>
<dbReference type="PANTHER" id="PTHR30546:SF23">
    <property type="entry name" value="FLAVOPROTEIN-LIKE PROTEIN YCP4-RELATED"/>
    <property type="match status" value="1"/>
</dbReference>
<dbReference type="Proteomes" id="UP000053257">
    <property type="component" value="Unassembled WGS sequence"/>
</dbReference>
<reference evidence="3 4" key="1">
    <citation type="journal article" date="2014" name="PLoS Genet.">
        <title>Analysis of the Phlebiopsis gigantea genome, transcriptome and secretome provides insight into its pioneer colonization strategies of wood.</title>
        <authorList>
            <person name="Hori C."/>
            <person name="Ishida T."/>
            <person name="Igarashi K."/>
            <person name="Samejima M."/>
            <person name="Suzuki H."/>
            <person name="Master E."/>
            <person name="Ferreira P."/>
            <person name="Ruiz-Duenas F.J."/>
            <person name="Held B."/>
            <person name="Canessa P."/>
            <person name="Larrondo L.F."/>
            <person name="Schmoll M."/>
            <person name="Druzhinina I.S."/>
            <person name="Kubicek C.P."/>
            <person name="Gaskell J.A."/>
            <person name="Kersten P."/>
            <person name="St John F."/>
            <person name="Glasner J."/>
            <person name="Sabat G."/>
            <person name="Splinter BonDurant S."/>
            <person name="Syed K."/>
            <person name="Yadav J."/>
            <person name="Mgbeahuruike A.C."/>
            <person name="Kovalchuk A."/>
            <person name="Asiegbu F.O."/>
            <person name="Lackner G."/>
            <person name="Hoffmeister D."/>
            <person name="Rencoret J."/>
            <person name="Gutierrez A."/>
            <person name="Sun H."/>
            <person name="Lindquist E."/>
            <person name="Barry K."/>
            <person name="Riley R."/>
            <person name="Grigoriev I.V."/>
            <person name="Henrissat B."/>
            <person name="Kues U."/>
            <person name="Berka R.M."/>
            <person name="Martinez A.T."/>
            <person name="Covert S.F."/>
            <person name="Blanchette R.A."/>
            <person name="Cullen D."/>
        </authorList>
    </citation>
    <scope>NUCLEOTIDE SEQUENCE [LARGE SCALE GENOMIC DNA]</scope>
    <source>
        <strain evidence="3 4">11061_1 CR5-6</strain>
    </source>
</reference>
<proteinExistence type="inferred from homology"/>
<dbReference type="InterPro" id="IPR029039">
    <property type="entry name" value="Flavoprotein-like_sf"/>
</dbReference>
<protein>
    <recommendedName>
        <fullName evidence="2">Flavodoxin-like domain-containing protein</fullName>
    </recommendedName>
</protein>
<dbReference type="OrthoDB" id="504689at2759"/>
<dbReference type="InterPro" id="IPR008254">
    <property type="entry name" value="Flavodoxin/NO_synth"/>
</dbReference>
<dbReference type="Pfam" id="PF03358">
    <property type="entry name" value="FMN_red"/>
    <property type="match status" value="1"/>
</dbReference>
<keyword evidence="4" id="KW-1185">Reference proteome</keyword>
<evidence type="ECO:0000256" key="1">
    <source>
        <dbReference type="ARBA" id="ARBA00006961"/>
    </source>
</evidence>
<dbReference type="EMBL" id="KN840438">
    <property type="protein sequence ID" value="KIP12670.1"/>
    <property type="molecule type" value="Genomic_DNA"/>
</dbReference>
<evidence type="ECO:0000313" key="4">
    <source>
        <dbReference type="Proteomes" id="UP000053257"/>
    </source>
</evidence>
<dbReference type="GO" id="GO:0016020">
    <property type="term" value="C:membrane"/>
    <property type="evidence" value="ECO:0007669"/>
    <property type="project" value="TreeGrafter"/>
</dbReference>
<dbReference type="PANTHER" id="PTHR30546">
    <property type="entry name" value="FLAVODOXIN-RELATED PROTEIN WRBA-RELATED"/>
    <property type="match status" value="1"/>
</dbReference>
<dbReference type="NCBIfam" id="NF002999">
    <property type="entry name" value="PRK03767.1"/>
    <property type="match status" value="1"/>
</dbReference>
<dbReference type="HOGENOM" id="CLU_051402_0_1_1"/>
<evidence type="ECO:0000259" key="2">
    <source>
        <dbReference type="PROSITE" id="PS50902"/>
    </source>
</evidence>
<dbReference type="AlphaFoldDB" id="A0A0C3SFU0"/>
<feature type="domain" description="Flavodoxin-like" evidence="2">
    <location>
        <begin position="6"/>
        <end position="194"/>
    </location>
</feature>
<dbReference type="InterPro" id="IPR010089">
    <property type="entry name" value="Flavoprotein_WrbA-like"/>
</dbReference>
<organism evidence="3 4">
    <name type="scientific">Phlebiopsis gigantea (strain 11061_1 CR5-6)</name>
    <name type="common">White-rot fungus</name>
    <name type="synonym">Peniophora gigantea</name>
    <dbReference type="NCBI Taxonomy" id="745531"/>
    <lineage>
        <taxon>Eukaryota</taxon>
        <taxon>Fungi</taxon>
        <taxon>Dikarya</taxon>
        <taxon>Basidiomycota</taxon>
        <taxon>Agaricomycotina</taxon>
        <taxon>Agaricomycetes</taxon>
        <taxon>Polyporales</taxon>
        <taxon>Phanerochaetaceae</taxon>
        <taxon>Phlebiopsis</taxon>
    </lineage>
</organism>
<dbReference type="SUPFAM" id="SSF52218">
    <property type="entry name" value="Flavoproteins"/>
    <property type="match status" value="1"/>
</dbReference>